<keyword evidence="3" id="KW-1185">Reference proteome</keyword>
<evidence type="ECO:0000256" key="1">
    <source>
        <dbReference type="SAM" id="MobiDB-lite"/>
    </source>
</evidence>
<dbReference type="AlphaFoldDB" id="A0A2Z6AYY5"/>
<dbReference type="EMBL" id="AP017378">
    <property type="protein sequence ID" value="BBD08459.1"/>
    <property type="molecule type" value="Genomic_DNA"/>
</dbReference>
<name>A0A2Z6AYY5_9BACT</name>
<gene>
    <name evidence="2" type="ORF">DFE_1733</name>
</gene>
<accession>A0A2Z6AYY5</accession>
<evidence type="ECO:0000313" key="2">
    <source>
        <dbReference type="EMBL" id="BBD08459.1"/>
    </source>
</evidence>
<feature type="compositionally biased region" description="Basic and acidic residues" evidence="1">
    <location>
        <begin position="116"/>
        <end position="126"/>
    </location>
</feature>
<dbReference type="Proteomes" id="UP000269883">
    <property type="component" value="Chromosome"/>
</dbReference>
<sequence length="126" mass="13458">MAKKKIKVVMAVTYSGKEGQVPAGKAVPLPEAEARDLIDQGLAQEYAAEADAPSLINPEMEALRTQVAELHQQLAAKGEELQIAQADFDAKLEQAQEYAEGLEAQLQQAGQGGEEPEAKDTKKAGK</sequence>
<evidence type="ECO:0000313" key="3">
    <source>
        <dbReference type="Proteomes" id="UP000269883"/>
    </source>
</evidence>
<dbReference type="RefSeq" id="WP_126378571.1">
    <property type="nucleotide sequence ID" value="NZ_AP017378.1"/>
</dbReference>
<feature type="region of interest" description="Disordered" evidence="1">
    <location>
        <begin position="104"/>
        <end position="126"/>
    </location>
</feature>
<dbReference type="KEGG" id="dfl:DFE_1733"/>
<proteinExistence type="predicted"/>
<protein>
    <submittedName>
        <fullName evidence="2">Putative kinesin K39</fullName>
    </submittedName>
</protein>
<organism evidence="2 3">
    <name type="scientific">Desulfovibrio ferrophilus</name>
    <dbReference type="NCBI Taxonomy" id="241368"/>
    <lineage>
        <taxon>Bacteria</taxon>
        <taxon>Pseudomonadati</taxon>
        <taxon>Thermodesulfobacteriota</taxon>
        <taxon>Desulfovibrionia</taxon>
        <taxon>Desulfovibrionales</taxon>
        <taxon>Desulfovibrionaceae</taxon>
        <taxon>Desulfovibrio</taxon>
    </lineage>
</organism>
<reference evidence="2 3" key="1">
    <citation type="journal article" date="2018" name="Sci. Adv.">
        <title>Multi-heme cytochromes provide a pathway for survival in energy-limited environments.</title>
        <authorList>
            <person name="Deng X."/>
            <person name="Dohmae N."/>
            <person name="Nealson K.H."/>
            <person name="Hashimoto K."/>
            <person name="Okamoto A."/>
        </authorList>
    </citation>
    <scope>NUCLEOTIDE SEQUENCE [LARGE SCALE GENOMIC DNA]</scope>
    <source>
        <strain evidence="2 3">IS5</strain>
    </source>
</reference>